<evidence type="ECO:0000313" key="3">
    <source>
        <dbReference type="Proteomes" id="UP000076830"/>
    </source>
</evidence>
<organism evidence="2 3">
    <name type="scientific">Dokdonella koreensis DS-123</name>
    <dbReference type="NCBI Taxonomy" id="1300342"/>
    <lineage>
        <taxon>Bacteria</taxon>
        <taxon>Pseudomonadati</taxon>
        <taxon>Pseudomonadota</taxon>
        <taxon>Gammaproteobacteria</taxon>
        <taxon>Lysobacterales</taxon>
        <taxon>Rhodanobacteraceae</taxon>
        <taxon>Dokdonella</taxon>
    </lineage>
</organism>
<keyword evidence="1" id="KW-1133">Transmembrane helix</keyword>
<dbReference type="KEGG" id="dko:I596_369"/>
<feature type="transmembrane region" description="Helical" evidence="1">
    <location>
        <begin position="110"/>
        <end position="134"/>
    </location>
</feature>
<protein>
    <recommendedName>
        <fullName evidence="4">Phosphopantetheine adenylyltransferase</fullName>
    </recommendedName>
</protein>
<dbReference type="EMBL" id="CP015249">
    <property type="protein sequence ID" value="ANB16406.1"/>
    <property type="molecule type" value="Genomic_DNA"/>
</dbReference>
<feature type="transmembrane region" description="Helical" evidence="1">
    <location>
        <begin position="84"/>
        <end position="104"/>
    </location>
</feature>
<keyword evidence="3" id="KW-1185">Reference proteome</keyword>
<gene>
    <name evidence="2" type="ORF">I596_369</name>
</gene>
<accession>A0A167GCI1</accession>
<evidence type="ECO:0000256" key="1">
    <source>
        <dbReference type="SAM" id="Phobius"/>
    </source>
</evidence>
<dbReference type="Proteomes" id="UP000076830">
    <property type="component" value="Chromosome"/>
</dbReference>
<sequence length="138" mass="14437">MPGTTRGRPVAALRQVVSAMLLVVGLIHLLPLPGVLGGERLAALYGLTLADPNLEILLRHRAVLFGLLGVFLVVAAFRRAYQWSALVAGVVSVVSFLGLAWSVAGYNAQVGRVVTADVVALACLVVGLAAHAYASRVR</sequence>
<keyword evidence="1" id="KW-0812">Transmembrane</keyword>
<dbReference type="PATRIC" id="fig|1300342.3.peg.359"/>
<name>A0A167GCI1_9GAMM</name>
<evidence type="ECO:0008006" key="4">
    <source>
        <dbReference type="Google" id="ProtNLM"/>
    </source>
</evidence>
<dbReference type="AlphaFoldDB" id="A0A167GCI1"/>
<evidence type="ECO:0000313" key="2">
    <source>
        <dbReference type="EMBL" id="ANB16406.1"/>
    </source>
</evidence>
<feature type="transmembrane region" description="Helical" evidence="1">
    <location>
        <begin position="12"/>
        <end position="36"/>
    </location>
</feature>
<feature type="transmembrane region" description="Helical" evidence="1">
    <location>
        <begin position="56"/>
        <end position="77"/>
    </location>
</feature>
<keyword evidence="1" id="KW-0472">Membrane</keyword>
<proteinExistence type="predicted"/>
<dbReference type="STRING" id="1300342.I596_369"/>
<reference evidence="2 3" key="1">
    <citation type="submission" date="2016-04" db="EMBL/GenBank/DDBJ databases">
        <title>Complete genome sequence of Dokdonella koreensis DS-123T.</title>
        <authorList>
            <person name="Kim J.F."/>
            <person name="Lee H."/>
            <person name="Kwak M.-J."/>
        </authorList>
    </citation>
    <scope>NUCLEOTIDE SEQUENCE [LARGE SCALE GENOMIC DNA]</scope>
    <source>
        <strain evidence="2 3">DS-123</strain>
    </source>
</reference>